<evidence type="ECO:0000256" key="8">
    <source>
        <dbReference type="ARBA" id="ARBA00023134"/>
    </source>
</evidence>
<evidence type="ECO:0000256" key="1">
    <source>
        <dbReference type="ARBA" id="ARBA00004389"/>
    </source>
</evidence>
<evidence type="ECO:0000256" key="12">
    <source>
        <dbReference type="SAM" id="Phobius"/>
    </source>
</evidence>
<dbReference type="STRING" id="535722.E5R213"/>
<evidence type="ECO:0000256" key="10">
    <source>
        <dbReference type="ARBA" id="ARBA00023170"/>
    </source>
</evidence>
<sequence length="301" mass="32989">MQWNSASEIATYLLSANPVAIVVTCLVAFLLPLILHVFLYRTAPTTKSDLFILLGSSGSGKTALCAKLEKGTSLNLEHRPTHTSQIPSTVAVSLHPAVRKGSDKYRSVNDPTLAQANKQCVTFSLRDTPGHGKLRDLEVIAQLLDPAKQKQSKAKVRGVIFMIDAGTLLDAGQLADIARYLYDVLIILHRFSTSARSRTTPVLVAANKQDLFAAIPPAMVKEKLEAEIEAVRETRRKGLTNPDAENDDETDSFGNQPFTFQLLEDESGIKVDFLGGSVTTDYRDDATSGLRSWEQWMGQCL</sequence>
<keyword evidence="4 12" id="KW-0812">Transmembrane</keyword>
<evidence type="ECO:0000256" key="4">
    <source>
        <dbReference type="ARBA" id="ARBA00022692"/>
    </source>
</evidence>
<feature type="transmembrane region" description="Helical" evidence="12">
    <location>
        <begin position="20"/>
        <end position="40"/>
    </location>
</feature>
<dbReference type="SUPFAM" id="SSF52540">
    <property type="entry name" value="P-loop containing nucleoside triphosphate hydrolases"/>
    <property type="match status" value="1"/>
</dbReference>
<evidence type="ECO:0000256" key="7">
    <source>
        <dbReference type="ARBA" id="ARBA00022989"/>
    </source>
</evidence>
<keyword evidence="6" id="KW-0256">Endoplasmic reticulum</keyword>
<evidence type="ECO:0000256" key="11">
    <source>
        <dbReference type="SAM" id="MobiDB-lite"/>
    </source>
</evidence>
<comment type="similarity">
    <text evidence="2">Belongs to the SRP receptor beta subunit family.</text>
</comment>
<dbReference type="GO" id="GO:0005525">
    <property type="term" value="F:GTP binding"/>
    <property type="evidence" value="ECO:0007669"/>
    <property type="project" value="UniProtKB-KW"/>
</dbReference>
<keyword evidence="14" id="KW-1185">Reference proteome</keyword>
<dbReference type="EMBL" id="DS989822">
    <property type="protein sequence ID" value="EFQ97792.1"/>
    <property type="molecule type" value="Genomic_DNA"/>
</dbReference>
<evidence type="ECO:0000256" key="3">
    <source>
        <dbReference type="ARBA" id="ARBA00020256"/>
    </source>
</evidence>
<reference evidence="14" key="1">
    <citation type="journal article" date="2012" name="MBio">
        <title>Comparative genome analysis of Trichophyton rubrum and related dermatophytes reveals candidate genes involved in infection.</title>
        <authorList>
            <person name="Martinez D.A."/>
            <person name="Oliver B.G."/>
            <person name="Graeser Y."/>
            <person name="Goldberg J.M."/>
            <person name="Li W."/>
            <person name="Martinez-Rossi N.M."/>
            <person name="Monod M."/>
            <person name="Shelest E."/>
            <person name="Barton R.C."/>
            <person name="Birch E."/>
            <person name="Brakhage A.A."/>
            <person name="Chen Z."/>
            <person name="Gurr S.J."/>
            <person name="Heiman D."/>
            <person name="Heitman J."/>
            <person name="Kosti I."/>
            <person name="Rossi A."/>
            <person name="Saif S."/>
            <person name="Samalova M."/>
            <person name="Saunders C.W."/>
            <person name="Shea T."/>
            <person name="Summerbell R.C."/>
            <person name="Xu J."/>
            <person name="Young S."/>
            <person name="Zeng Q."/>
            <person name="Birren B.W."/>
            <person name="Cuomo C.A."/>
            <person name="White T.C."/>
        </authorList>
    </citation>
    <scope>NUCLEOTIDE SEQUENCE [LARGE SCALE GENOMIC DNA]</scope>
    <source>
        <strain evidence="14">ATCC MYA-4604 / CBS 118893</strain>
    </source>
</reference>
<dbReference type="Proteomes" id="UP000002669">
    <property type="component" value="Unassembled WGS sequence"/>
</dbReference>
<evidence type="ECO:0000256" key="9">
    <source>
        <dbReference type="ARBA" id="ARBA00023136"/>
    </source>
</evidence>
<dbReference type="InterPro" id="IPR019009">
    <property type="entry name" value="SRP_receptor_beta_su"/>
</dbReference>
<dbReference type="VEuPathDB" id="FungiDB:MGYG_00832"/>
<comment type="subcellular location">
    <subcellularLocation>
        <location evidence="1">Endoplasmic reticulum membrane</location>
        <topology evidence="1">Single-pass membrane protein</topology>
    </subcellularLocation>
</comment>
<dbReference type="FunCoup" id="E5R213">
    <property type="interactions" value="636"/>
</dbReference>
<evidence type="ECO:0000313" key="13">
    <source>
        <dbReference type="EMBL" id="EFQ97792.1"/>
    </source>
</evidence>
<dbReference type="eggNOG" id="KOG0090">
    <property type="taxonomic scope" value="Eukaryota"/>
</dbReference>
<dbReference type="OMA" id="WWIAQRI"/>
<feature type="region of interest" description="Disordered" evidence="11">
    <location>
        <begin position="234"/>
        <end position="255"/>
    </location>
</feature>
<evidence type="ECO:0000256" key="5">
    <source>
        <dbReference type="ARBA" id="ARBA00022741"/>
    </source>
</evidence>
<dbReference type="AlphaFoldDB" id="E5R213"/>
<keyword evidence="9 12" id="KW-0472">Membrane</keyword>
<dbReference type="InterPro" id="IPR027417">
    <property type="entry name" value="P-loop_NTPase"/>
</dbReference>
<dbReference type="InParanoid" id="E5R213"/>
<keyword evidence="8" id="KW-0342">GTP-binding</keyword>
<keyword evidence="7 12" id="KW-1133">Transmembrane helix</keyword>
<accession>E5R213</accession>
<keyword evidence="5" id="KW-0547">Nucleotide-binding</keyword>
<evidence type="ECO:0000256" key="6">
    <source>
        <dbReference type="ARBA" id="ARBA00022824"/>
    </source>
</evidence>
<gene>
    <name evidence="13" type="ORF">MGYG_00832</name>
</gene>
<proteinExistence type="inferred from homology"/>
<dbReference type="HOGENOM" id="CLU_052538_0_0_1"/>
<dbReference type="Pfam" id="PF09439">
    <property type="entry name" value="SRPRB"/>
    <property type="match status" value="1"/>
</dbReference>
<name>E5R213_ARTGP</name>
<organism evidence="14">
    <name type="scientific">Arthroderma gypseum (strain ATCC MYA-4604 / CBS 118893)</name>
    <name type="common">Microsporum gypseum</name>
    <dbReference type="NCBI Taxonomy" id="535722"/>
    <lineage>
        <taxon>Eukaryota</taxon>
        <taxon>Fungi</taxon>
        <taxon>Dikarya</taxon>
        <taxon>Ascomycota</taxon>
        <taxon>Pezizomycotina</taxon>
        <taxon>Eurotiomycetes</taxon>
        <taxon>Eurotiomycetidae</taxon>
        <taxon>Onygenales</taxon>
        <taxon>Arthrodermataceae</taxon>
        <taxon>Nannizzia</taxon>
    </lineage>
</organism>
<dbReference type="GeneID" id="10032066"/>
<dbReference type="OrthoDB" id="41266at2759"/>
<dbReference type="RefSeq" id="XP_003176744.1">
    <property type="nucleotide sequence ID" value="XM_003176696.1"/>
</dbReference>
<evidence type="ECO:0000256" key="2">
    <source>
        <dbReference type="ARBA" id="ARBA00005619"/>
    </source>
</evidence>
<evidence type="ECO:0000313" key="14">
    <source>
        <dbReference type="Proteomes" id="UP000002669"/>
    </source>
</evidence>
<dbReference type="Gene3D" id="3.40.50.300">
    <property type="entry name" value="P-loop containing nucleotide triphosphate hydrolases"/>
    <property type="match status" value="1"/>
</dbReference>
<protein>
    <recommendedName>
        <fullName evidence="3">Signal recognition particle receptor subunit beta</fullName>
    </recommendedName>
</protein>
<dbReference type="GO" id="GO:0005789">
    <property type="term" value="C:endoplasmic reticulum membrane"/>
    <property type="evidence" value="ECO:0007669"/>
    <property type="project" value="UniProtKB-SubCell"/>
</dbReference>
<keyword evidence="10" id="KW-0675">Receptor</keyword>